<gene>
    <name evidence="1" type="ORF">CGZ94_07515</name>
</gene>
<keyword evidence="2" id="KW-1185">Reference proteome</keyword>
<evidence type="ECO:0000313" key="1">
    <source>
        <dbReference type="EMBL" id="OYO14443.1"/>
    </source>
</evidence>
<dbReference type="Proteomes" id="UP000215896">
    <property type="component" value="Unassembled WGS sequence"/>
</dbReference>
<evidence type="ECO:0000313" key="2">
    <source>
        <dbReference type="Proteomes" id="UP000215896"/>
    </source>
</evidence>
<dbReference type="RefSeq" id="WP_094355448.1">
    <property type="nucleotide sequence ID" value="NZ_NMVK01000002.1"/>
</dbReference>
<accession>A0A255GJC0</accession>
<reference evidence="1 2" key="1">
    <citation type="submission" date="2017-07" db="EMBL/GenBank/DDBJ databases">
        <title>Draft whole genome sequences of clinical Proprionibacteriaceae strains.</title>
        <authorList>
            <person name="Bernier A.-M."/>
            <person name="Bernard K."/>
            <person name="Domingo M.-C."/>
        </authorList>
    </citation>
    <scope>NUCLEOTIDE SEQUENCE [LARGE SCALE GENOMIC DNA]</scope>
    <source>
        <strain evidence="1 2">NML 030167</strain>
    </source>
</reference>
<sequence length="66" mass="7300">MSDITIECNQAWTNTGVAVDARPNTLLTPDFLRTKEYRTLHGFGTVSAAPMTKRILLAPRPLSKRG</sequence>
<dbReference type="AlphaFoldDB" id="A0A255GJC0"/>
<name>A0A255GJC0_9ACTN</name>
<proteinExistence type="predicted"/>
<dbReference type="EMBL" id="NMVO01000012">
    <property type="protein sequence ID" value="OYO14443.1"/>
    <property type="molecule type" value="Genomic_DNA"/>
</dbReference>
<comment type="caution">
    <text evidence="1">The sequence shown here is derived from an EMBL/GenBank/DDBJ whole genome shotgun (WGS) entry which is preliminary data.</text>
</comment>
<protein>
    <submittedName>
        <fullName evidence="1">Uncharacterized protein</fullName>
    </submittedName>
</protein>
<organism evidence="1 2">
    <name type="scientific">Enemella evansiae</name>
    <dbReference type="NCBI Taxonomy" id="2016499"/>
    <lineage>
        <taxon>Bacteria</taxon>
        <taxon>Bacillati</taxon>
        <taxon>Actinomycetota</taxon>
        <taxon>Actinomycetes</taxon>
        <taxon>Propionibacteriales</taxon>
        <taxon>Propionibacteriaceae</taxon>
        <taxon>Enemella</taxon>
    </lineage>
</organism>